<proteinExistence type="predicted"/>
<feature type="transmembrane region" description="Helical" evidence="1">
    <location>
        <begin position="147"/>
        <end position="168"/>
    </location>
</feature>
<keyword evidence="1" id="KW-0472">Membrane</keyword>
<sequence>MSKKITKAQVIGKSQNRTALGMMAAFVAMHPSVTAAELRTKFPKSPICPDAGIDHLFYTESEFAEQTSDWFVNGNACFTKDGEWLTLGNGQKVAFNKVWTSGSLERLQAEMAKYGITGSVGTVSKSAPAGYEIRYEYAEEKKGGIPMWFWLIIIILAVVGYAVTNMMAG</sequence>
<gene>
    <name evidence="2" type="ORF">B0681_08380</name>
</gene>
<comment type="caution">
    <text evidence="2">The sequence shown here is derived from an EMBL/GenBank/DDBJ whole genome shotgun (WGS) entry which is preliminary data.</text>
</comment>
<accession>A0A1T0CNN8</accession>
<keyword evidence="1" id="KW-1133">Transmembrane helix</keyword>
<protein>
    <submittedName>
        <fullName evidence="2">Uncharacterized protein</fullName>
    </submittedName>
</protein>
<dbReference type="Proteomes" id="UP000190683">
    <property type="component" value="Unassembled WGS sequence"/>
</dbReference>
<keyword evidence="3" id="KW-1185">Reference proteome</keyword>
<dbReference type="RefSeq" id="WP_078318282.1">
    <property type="nucleotide sequence ID" value="NZ_MUYV01000011.1"/>
</dbReference>
<name>A0A1T0CNN8_9GAMM</name>
<dbReference type="EMBL" id="MUYV01000011">
    <property type="protein sequence ID" value="OOS23967.1"/>
    <property type="molecule type" value="Genomic_DNA"/>
</dbReference>
<evidence type="ECO:0000313" key="3">
    <source>
        <dbReference type="Proteomes" id="UP000190683"/>
    </source>
</evidence>
<reference evidence="2 3" key="1">
    <citation type="submission" date="2017-02" db="EMBL/GenBank/DDBJ databases">
        <title>Draft genome sequence of Moraxella porci CCUG 54912T type strain.</title>
        <authorList>
            <person name="Salva-Serra F."/>
            <person name="Engstrom-Jakobsson H."/>
            <person name="Thorell K."/>
            <person name="Jaen-Luchoro D."/>
            <person name="Gonzales-Siles L."/>
            <person name="Karlsson R."/>
            <person name="Yazdan S."/>
            <person name="Boulund F."/>
            <person name="Johnning A."/>
            <person name="Engstrand L."/>
            <person name="Kristiansson E."/>
            <person name="Moore E."/>
        </authorList>
    </citation>
    <scope>NUCLEOTIDE SEQUENCE [LARGE SCALE GENOMIC DNA]</scope>
    <source>
        <strain evidence="2 3">CCUG 54912</strain>
    </source>
</reference>
<dbReference type="STRING" id="573983.B0681_08380"/>
<evidence type="ECO:0000256" key="1">
    <source>
        <dbReference type="SAM" id="Phobius"/>
    </source>
</evidence>
<keyword evidence="1" id="KW-0812">Transmembrane</keyword>
<organism evidence="2 3">
    <name type="scientific">Moraxella porci DSM 25326</name>
    <dbReference type="NCBI Taxonomy" id="573983"/>
    <lineage>
        <taxon>Bacteria</taxon>
        <taxon>Pseudomonadati</taxon>
        <taxon>Pseudomonadota</taxon>
        <taxon>Gammaproteobacteria</taxon>
        <taxon>Moraxellales</taxon>
        <taxon>Moraxellaceae</taxon>
        <taxon>Moraxella</taxon>
    </lineage>
</organism>
<evidence type="ECO:0000313" key="2">
    <source>
        <dbReference type="EMBL" id="OOS23967.1"/>
    </source>
</evidence>
<dbReference type="AlphaFoldDB" id="A0A1T0CNN8"/>